<dbReference type="GO" id="GO:0000976">
    <property type="term" value="F:transcription cis-regulatory region binding"/>
    <property type="evidence" value="ECO:0007669"/>
    <property type="project" value="TreeGrafter"/>
</dbReference>
<feature type="non-terminal residue" evidence="1">
    <location>
        <position position="75"/>
    </location>
</feature>
<evidence type="ECO:0000313" key="1">
    <source>
        <dbReference type="EMBL" id="MCI27807.1"/>
    </source>
</evidence>
<proteinExistence type="predicted"/>
<name>A0A392QUW7_9FABA</name>
<dbReference type="GO" id="GO:0005669">
    <property type="term" value="C:transcription factor TFIID complex"/>
    <property type="evidence" value="ECO:0007669"/>
    <property type="project" value="InterPro"/>
</dbReference>
<keyword evidence="1" id="KW-0648">Protein biosynthesis</keyword>
<dbReference type="PANTHER" id="PTHR15137:SF9">
    <property type="entry name" value="TRANSCRIPTION INITIATION FACTOR TFIID SUBUNIT 2"/>
    <property type="match status" value="1"/>
</dbReference>
<dbReference type="InterPro" id="IPR037813">
    <property type="entry name" value="TAF2"/>
</dbReference>
<dbReference type="GO" id="GO:0006367">
    <property type="term" value="P:transcription initiation at RNA polymerase II promoter"/>
    <property type="evidence" value="ECO:0007669"/>
    <property type="project" value="TreeGrafter"/>
</dbReference>
<dbReference type="PANTHER" id="PTHR15137">
    <property type="entry name" value="TRANSCRIPTION INITIATION FACTOR TFIID"/>
    <property type="match status" value="1"/>
</dbReference>
<evidence type="ECO:0000313" key="2">
    <source>
        <dbReference type="Proteomes" id="UP000265520"/>
    </source>
</evidence>
<protein>
    <submittedName>
        <fullName evidence="1">Transcription initiation factor TFIID subunit 2-like</fullName>
    </submittedName>
</protein>
<sequence>MFGLLLVSSCYRDYLSVDFPFDSYKQVFLEPEMAVSSLSLGASMSIFSSQVLYDEKVIDQTIDTRVKLAYALARQ</sequence>
<dbReference type="GO" id="GO:0016251">
    <property type="term" value="F:RNA polymerase II general transcription initiation factor activity"/>
    <property type="evidence" value="ECO:0007669"/>
    <property type="project" value="TreeGrafter"/>
</dbReference>
<comment type="caution">
    <text evidence="1">The sequence shown here is derived from an EMBL/GenBank/DDBJ whole genome shotgun (WGS) entry which is preliminary data.</text>
</comment>
<dbReference type="GO" id="GO:0003743">
    <property type="term" value="F:translation initiation factor activity"/>
    <property type="evidence" value="ECO:0007669"/>
    <property type="project" value="UniProtKB-KW"/>
</dbReference>
<organism evidence="1 2">
    <name type="scientific">Trifolium medium</name>
    <dbReference type="NCBI Taxonomy" id="97028"/>
    <lineage>
        <taxon>Eukaryota</taxon>
        <taxon>Viridiplantae</taxon>
        <taxon>Streptophyta</taxon>
        <taxon>Embryophyta</taxon>
        <taxon>Tracheophyta</taxon>
        <taxon>Spermatophyta</taxon>
        <taxon>Magnoliopsida</taxon>
        <taxon>eudicotyledons</taxon>
        <taxon>Gunneridae</taxon>
        <taxon>Pentapetalae</taxon>
        <taxon>rosids</taxon>
        <taxon>fabids</taxon>
        <taxon>Fabales</taxon>
        <taxon>Fabaceae</taxon>
        <taxon>Papilionoideae</taxon>
        <taxon>50 kb inversion clade</taxon>
        <taxon>NPAAA clade</taxon>
        <taxon>Hologalegina</taxon>
        <taxon>IRL clade</taxon>
        <taxon>Trifolieae</taxon>
        <taxon>Trifolium</taxon>
    </lineage>
</organism>
<dbReference type="Proteomes" id="UP000265520">
    <property type="component" value="Unassembled WGS sequence"/>
</dbReference>
<reference evidence="1 2" key="1">
    <citation type="journal article" date="2018" name="Front. Plant Sci.">
        <title>Red Clover (Trifolium pratense) and Zigzag Clover (T. medium) - A Picture of Genomic Similarities and Differences.</title>
        <authorList>
            <person name="Dluhosova J."/>
            <person name="Istvanek J."/>
            <person name="Nedelnik J."/>
            <person name="Repkova J."/>
        </authorList>
    </citation>
    <scope>NUCLEOTIDE SEQUENCE [LARGE SCALE GENOMIC DNA]</scope>
    <source>
        <strain evidence="2">cv. 10/8</strain>
        <tissue evidence="1">Leaf</tissue>
    </source>
</reference>
<dbReference type="AlphaFoldDB" id="A0A392QUW7"/>
<dbReference type="EMBL" id="LXQA010161500">
    <property type="protein sequence ID" value="MCI27807.1"/>
    <property type="molecule type" value="Genomic_DNA"/>
</dbReference>
<keyword evidence="1" id="KW-0396">Initiation factor</keyword>
<keyword evidence="2" id="KW-1185">Reference proteome</keyword>
<accession>A0A392QUW7</accession>
<dbReference type="GO" id="GO:0003682">
    <property type="term" value="F:chromatin binding"/>
    <property type="evidence" value="ECO:0007669"/>
    <property type="project" value="TreeGrafter"/>
</dbReference>